<dbReference type="SUPFAM" id="SSF48452">
    <property type="entry name" value="TPR-like"/>
    <property type="match status" value="1"/>
</dbReference>
<dbReference type="InterPro" id="IPR019734">
    <property type="entry name" value="TPR_rpt"/>
</dbReference>
<keyword evidence="1" id="KW-0802">TPR repeat</keyword>
<accession>A0ABR3PX87</accession>
<dbReference type="PROSITE" id="PS50005">
    <property type="entry name" value="TPR"/>
    <property type="match status" value="1"/>
</dbReference>
<evidence type="ECO:0000313" key="4">
    <source>
        <dbReference type="Proteomes" id="UP001565368"/>
    </source>
</evidence>
<dbReference type="InterPro" id="IPR011990">
    <property type="entry name" value="TPR-like_helical_dom_sf"/>
</dbReference>
<dbReference type="PANTHER" id="PTHR46014">
    <property type="entry name" value="TETRATRICOPEPTIDE REPEAT PROTEIN 1"/>
    <property type="match status" value="1"/>
</dbReference>
<keyword evidence="4" id="KW-1185">Reference proteome</keyword>
<sequence length="302" mass="32797">MADLSKAEQDTLSFDPKAFDPPKWATTGFHRYQGSAKSPVDTAPAAGDDDHDDADDAEGDAEGLPDLGIETTATGVVKFTTAELEKLLSTATGLKESGNKHFTAKPQRLEAARGAYLSALDSLSDCQRAEEPAARFEELDDAAAAALQADEERRAVEQRVRDCTKAVWGNLGAVYLALEQYKESADACTKALQFDAHYVKVLQRRATANEKLGSWSSLTTAQDDYTLLLTLLPKSSAQRPAIQRTLASLPARITTQQEKEKDEMLGKLKELGNGILGRFGLSTDMFNMEQQSGGGFSLNFRN</sequence>
<feature type="repeat" description="TPR" evidence="1">
    <location>
        <begin position="165"/>
        <end position="198"/>
    </location>
</feature>
<dbReference type="EMBL" id="JBBXJM010000005">
    <property type="protein sequence ID" value="KAL1407050.1"/>
    <property type="molecule type" value="Genomic_DNA"/>
</dbReference>
<proteinExistence type="predicted"/>
<name>A0ABR3PX87_9TREE</name>
<evidence type="ECO:0000256" key="1">
    <source>
        <dbReference type="PROSITE-ProRule" id="PRU00339"/>
    </source>
</evidence>
<evidence type="ECO:0000313" key="3">
    <source>
        <dbReference type="EMBL" id="KAL1407050.1"/>
    </source>
</evidence>
<dbReference type="RefSeq" id="XP_069206994.1">
    <property type="nucleotide sequence ID" value="XM_069354923.1"/>
</dbReference>
<feature type="region of interest" description="Disordered" evidence="2">
    <location>
        <begin position="1"/>
        <end position="69"/>
    </location>
</feature>
<feature type="compositionally biased region" description="Acidic residues" evidence="2">
    <location>
        <begin position="47"/>
        <end position="63"/>
    </location>
</feature>
<comment type="caution">
    <text evidence="3">The sequence shown here is derived from an EMBL/GenBank/DDBJ whole genome shotgun (WGS) entry which is preliminary data.</text>
</comment>
<gene>
    <name evidence="3" type="ORF">Q8F55_006463</name>
</gene>
<evidence type="ECO:0008006" key="5">
    <source>
        <dbReference type="Google" id="ProtNLM"/>
    </source>
</evidence>
<dbReference type="Gene3D" id="1.25.40.10">
    <property type="entry name" value="Tetratricopeptide repeat domain"/>
    <property type="match status" value="1"/>
</dbReference>
<reference evidence="3 4" key="1">
    <citation type="submission" date="2023-08" db="EMBL/GenBank/DDBJ databases">
        <title>Annotated Genome Sequence of Vanrija albida AlHP1.</title>
        <authorList>
            <person name="Herzog R."/>
        </authorList>
    </citation>
    <scope>NUCLEOTIDE SEQUENCE [LARGE SCALE GENOMIC DNA]</scope>
    <source>
        <strain evidence="3 4">AlHP1</strain>
    </source>
</reference>
<dbReference type="PANTHER" id="PTHR46014:SF1">
    <property type="entry name" value="TETRATRICOPEPTIDE REPEAT PROTEIN 1"/>
    <property type="match status" value="1"/>
</dbReference>
<protein>
    <recommendedName>
        <fullName evidence="5">Tetratricopeptide repeat protein 1</fullName>
    </recommendedName>
</protein>
<dbReference type="Proteomes" id="UP001565368">
    <property type="component" value="Unassembled WGS sequence"/>
</dbReference>
<dbReference type="GeneID" id="95987506"/>
<dbReference type="InterPro" id="IPR052769">
    <property type="entry name" value="TPR_domain_protein"/>
</dbReference>
<organism evidence="3 4">
    <name type="scientific">Vanrija albida</name>
    <dbReference type="NCBI Taxonomy" id="181172"/>
    <lineage>
        <taxon>Eukaryota</taxon>
        <taxon>Fungi</taxon>
        <taxon>Dikarya</taxon>
        <taxon>Basidiomycota</taxon>
        <taxon>Agaricomycotina</taxon>
        <taxon>Tremellomycetes</taxon>
        <taxon>Trichosporonales</taxon>
        <taxon>Trichosporonaceae</taxon>
        <taxon>Vanrija</taxon>
    </lineage>
</organism>
<evidence type="ECO:0000256" key="2">
    <source>
        <dbReference type="SAM" id="MobiDB-lite"/>
    </source>
</evidence>